<dbReference type="AlphaFoldDB" id="A0ABD3MTR3"/>
<dbReference type="GO" id="GO:0005525">
    <property type="term" value="F:GTP binding"/>
    <property type="evidence" value="ECO:0007669"/>
    <property type="project" value="UniProtKB-KW"/>
</dbReference>
<comment type="similarity">
    <text evidence="1">Belongs to the GPN-loop GTPase family.</text>
</comment>
<feature type="region of interest" description="Disordered" evidence="5">
    <location>
        <begin position="514"/>
        <end position="533"/>
    </location>
</feature>
<feature type="compositionally biased region" description="Low complexity" evidence="5">
    <location>
        <begin position="14"/>
        <end position="31"/>
    </location>
</feature>
<dbReference type="GO" id="GO:0016787">
    <property type="term" value="F:hydrolase activity"/>
    <property type="evidence" value="ECO:0007669"/>
    <property type="project" value="UniProtKB-KW"/>
</dbReference>
<evidence type="ECO:0000313" key="7">
    <source>
        <dbReference type="Proteomes" id="UP001530315"/>
    </source>
</evidence>
<keyword evidence="7" id="KW-1185">Reference proteome</keyword>
<name>A0ABD3MTR3_9STRA</name>
<feature type="compositionally biased region" description="Low complexity" evidence="5">
    <location>
        <begin position="258"/>
        <end position="285"/>
    </location>
</feature>
<feature type="compositionally biased region" description="Low complexity" evidence="5">
    <location>
        <begin position="152"/>
        <end position="163"/>
    </location>
</feature>
<evidence type="ECO:0000256" key="5">
    <source>
        <dbReference type="SAM" id="MobiDB-lite"/>
    </source>
</evidence>
<evidence type="ECO:0000256" key="3">
    <source>
        <dbReference type="ARBA" id="ARBA00022801"/>
    </source>
</evidence>
<dbReference type="InterPro" id="IPR004130">
    <property type="entry name" value="Gpn"/>
</dbReference>
<evidence type="ECO:0000256" key="2">
    <source>
        <dbReference type="ARBA" id="ARBA00022741"/>
    </source>
</evidence>
<organism evidence="6 7">
    <name type="scientific">Stephanodiscus triporus</name>
    <dbReference type="NCBI Taxonomy" id="2934178"/>
    <lineage>
        <taxon>Eukaryota</taxon>
        <taxon>Sar</taxon>
        <taxon>Stramenopiles</taxon>
        <taxon>Ochrophyta</taxon>
        <taxon>Bacillariophyta</taxon>
        <taxon>Coscinodiscophyceae</taxon>
        <taxon>Thalassiosirophycidae</taxon>
        <taxon>Stephanodiscales</taxon>
        <taxon>Stephanodiscaceae</taxon>
        <taxon>Stephanodiscus</taxon>
    </lineage>
</organism>
<protein>
    <recommendedName>
        <fullName evidence="8">GPN-loop GTPase 1</fullName>
    </recommendedName>
</protein>
<evidence type="ECO:0008006" key="8">
    <source>
        <dbReference type="Google" id="ProtNLM"/>
    </source>
</evidence>
<dbReference type="Pfam" id="PF03029">
    <property type="entry name" value="ATP_bind_1"/>
    <property type="match status" value="2"/>
</dbReference>
<dbReference type="InterPro" id="IPR030230">
    <property type="entry name" value="Gpn1/Npa3/XAB1"/>
</dbReference>
<gene>
    <name evidence="6" type="ORF">ACHAW5_001703</name>
</gene>
<feature type="compositionally biased region" description="Low complexity" evidence="5">
    <location>
        <begin position="57"/>
        <end position="67"/>
    </location>
</feature>
<feature type="region of interest" description="Disordered" evidence="5">
    <location>
        <begin position="105"/>
        <end position="163"/>
    </location>
</feature>
<accession>A0ABD3MTR3</accession>
<proteinExistence type="inferred from homology"/>
<dbReference type="InterPro" id="IPR027417">
    <property type="entry name" value="P-loop_NTPase"/>
</dbReference>
<sequence length="533" mass="56218">MTTPFQVSMEDLKSASTVDATSSSAAAVATSCHEDDDDGMAGMMDKIPILKRRAEASSSSSSSSSSSPLSNEKTTNDPICVIVVGMAGSGKTTLMAQLQRSLNLRARSGGGGGDGVKVPPDDSAKIEESTDAKKDDEDEDEDEDEDDNDKPSSTAGASSASSRSVGYAINLDPAAKYVPFSSSIDIRDTVDYVEVMRQHKLGPNGAILTCLNLFATKFDQVMCILERRAFGKSSLSSSSTAADVEAAEDDSTTAGAQSSRPPSSSSSSSSSSSAPSSSSSSFFSSSPPPHPNAVVPSPLDYILIDTPGQIEAFTWSASGTIVTSALATTFPTVLAFVIDTPRCAASVHTFMSNMLYACSMLYRARLPMVVVLNKIDVVGCEFIKEWMDDYESFQEALDDATSSSDVGGGGYSDEMAGGGGGSGYYSSLTRSLSLVLDEFYNHLHKVGVSAATGEGVDEFWNVVREAASEYEEGYLVDLRCRMEEQNAKERAKRRVDARRLVRDLEEDRAAAAAAAAASSSSSTVSGKDWSGNK</sequence>
<dbReference type="PANTHER" id="PTHR21231:SF8">
    <property type="entry name" value="GPN-LOOP GTPASE 1"/>
    <property type="match status" value="1"/>
</dbReference>
<feature type="compositionally biased region" description="Basic and acidic residues" evidence="5">
    <location>
        <begin position="119"/>
        <end position="135"/>
    </location>
</feature>
<reference evidence="6 7" key="1">
    <citation type="submission" date="2024-10" db="EMBL/GenBank/DDBJ databases">
        <title>Updated reference genomes for cyclostephanoid diatoms.</title>
        <authorList>
            <person name="Roberts W.R."/>
            <person name="Alverson A.J."/>
        </authorList>
    </citation>
    <scope>NUCLEOTIDE SEQUENCE [LARGE SCALE GENOMIC DNA]</scope>
    <source>
        <strain evidence="6 7">AJA276-08</strain>
    </source>
</reference>
<feature type="region of interest" description="Disordered" evidence="5">
    <location>
        <begin position="239"/>
        <end position="289"/>
    </location>
</feature>
<evidence type="ECO:0000256" key="4">
    <source>
        <dbReference type="ARBA" id="ARBA00023134"/>
    </source>
</evidence>
<dbReference type="PANTHER" id="PTHR21231">
    <property type="entry name" value="XPA-BINDING PROTEIN 1-RELATED"/>
    <property type="match status" value="1"/>
</dbReference>
<dbReference type="EMBL" id="JALLAZ020001709">
    <property type="protein sequence ID" value="KAL3767298.1"/>
    <property type="molecule type" value="Genomic_DNA"/>
</dbReference>
<keyword evidence="4" id="KW-0342">GTP-binding</keyword>
<dbReference type="SUPFAM" id="SSF52540">
    <property type="entry name" value="P-loop containing nucleoside triphosphate hydrolases"/>
    <property type="match status" value="2"/>
</dbReference>
<dbReference type="Proteomes" id="UP001530315">
    <property type="component" value="Unassembled WGS sequence"/>
</dbReference>
<feature type="region of interest" description="Disordered" evidence="5">
    <location>
        <begin position="1"/>
        <end position="74"/>
    </location>
</feature>
<keyword evidence="3" id="KW-0378">Hydrolase</keyword>
<dbReference type="Gene3D" id="3.40.50.300">
    <property type="entry name" value="P-loop containing nucleotide triphosphate hydrolases"/>
    <property type="match status" value="1"/>
</dbReference>
<dbReference type="CDD" id="cd17870">
    <property type="entry name" value="GPN1"/>
    <property type="match status" value="1"/>
</dbReference>
<comment type="caution">
    <text evidence="6">The sequence shown here is derived from an EMBL/GenBank/DDBJ whole genome shotgun (WGS) entry which is preliminary data.</text>
</comment>
<keyword evidence="2" id="KW-0547">Nucleotide-binding</keyword>
<evidence type="ECO:0000313" key="6">
    <source>
        <dbReference type="EMBL" id="KAL3767298.1"/>
    </source>
</evidence>
<evidence type="ECO:0000256" key="1">
    <source>
        <dbReference type="ARBA" id="ARBA00005290"/>
    </source>
</evidence>
<feature type="compositionally biased region" description="Acidic residues" evidence="5">
    <location>
        <begin position="136"/>
        <end position="148"/>
    </location>
</feature>